<accession>A0A6L8LKT4</accession>
<gene>
    <name evidence="2" type="ORF">GR167_14850</name>
</gene>
<evidence type="ECO:0000313" key="3">
    <source>
        <dbReference type="Proteomes" id="UP000479043"/>
    </source>
</evidence>
<dbReference type="AlphaFoldDB" id="A0A6L8LKT4"/>
<comment type="caution">
    <text evidence="2">The sequence shown here is derived from an EMBL/GenBank/DDBJ whole genome shotgun (WGS) entry which is preliminary data.</text>
</comment>
<dbReference type="InterPro" id="IPR021323">
    <property type="entry name" value="DUF2927"/>
</dbReference>
<proteinExistence type="predicted"/>
<evidence type="ECO:0000313" key="2">
    <source>
        <dbReference type="EMBL" id="MYM56594.1"/>
    </source>
</evidence>
<dbReference type="Proteomes" id="UP000479043">
    <property type="component" value="Unassembled WGS sequence"/>
</dbReference>
<reference evidence="2 3" key="1">
    <citation type="submission" date="2020-01" db="EMBL/GenBank/DDBJ databases">
        <authorList>
            <person name="Chen S."/>
        </authorList>
    </citation>
    <scope>NUCLEOTIDE SEQUENCE [LARGE SCALE GENOMIC DNA]</scope>
    <source>
        <strain evidence="2 3">GS-10</strain>
    </source>
</reference>
<name>A0A6L8LKT4_9RHOB</name>
<dbReference type="RefSeq" id="WP_160974531.1">
    <property type="nucleotide sequence ID" value="NZ_WWEN01000006.1"/>
</dbReference>
<dbReference type="Pfam" id="PF11150">
    <property type="entry name" value="DUF2927"/>
    <property type="match status" value="1"/>
</dbReference>
<organism evidence="2 3">
    <name type="scientific">Thalassovita mangrovi</name>
    <dbReference type="NCBI Taxonomy" id="2692236"/>
    <lineage>
        <taxon>Bacteria</taxon>
        <taxon>Pseudomonadati</taxon>
        <taxon>Pseudomonadota</taxon>
        <taxon>Alphaproteobacteria</taxon>
        <taxon>Rhodobacterales</taxon>
        <taxon>Roseobacteraceae</taxon>
        <taxon>Thalassovita</taxon>
    </lineage>
</organism>
<protein>
    <submittedName>
        <fullName evidence="2">DUF2927 domain-containing protein</fullName>
    </submittedName>
</protein>
<keyword evidence="3" id="KW-1185">Reference proteome</keyword>
<feature type="region of interest" description="Disordered" evidence="1">
    <location>
        <begin position="1"/>
        <end position="23"/>
    </location>
</feature>
<sequence>MLAACAPLGQQDQIRPQPKPAAIVPPAPVRISDGSRALSTYFNRVQSDLLSQGLLRTDGGGPDTPFTASDLARNFEMIAFYDEYERGAGLRNARSGPGRLRRWGVPVRFGVEFGATVPEDQRRIDRANVRAYSRRLARVTGHSITVSDSNPNFHVLFMGEDDRPQMLRRVRQIVPNINPASLNILRDIPRSIHCLVIAFSATGNDSDYREAIALVRAEHPDLLRKSCIHEELAQGLGLANDSPHARPSIFNDDDEFALLTRHDELLLKMLYDRRLQAGMSLQQADPIVRQIAEELAGGPS</sequence>
<dbReference type="EMBL" id="WWEN01000006">
    <property type="protein sequence ID" value="MYM56594.1"/>
    <property type="molecule type" value="Genomic_DNA"/>
</dbReference>
<evidence type="ECO:0000256" key="1">
    <source>
        <dbReference type="SAM" id="MobiDB-lite"/>
    </source>
</evidence>